<evidence type="ECO:0000313" key="3">
    <source>
        <dbReference type="Proteomes" id="UP001642464"/>
    </source>
</evidence>
<organism evidence="2 3">
    <name type="scientific">Durusdinium trenchii</name>
    <dbReference type="NCBI Taxonomy" id="1381693"/>
    <lineage>
        <taxon>Eukaryota</taxon>
        <taxon>Sar</taxon>
        <taxon>Alveolata</taxon>
        <taxon>Dinophyceae</taxon>
        <taxon>Suessiales</taxon>
        <taxon>Symbiodiniaceae</taxon>
        <taxon>Durusdinium</taxon>
    </lineage>
</organism>
<name>A0ABP0P8U3_9DINO</name>
<proteinExistence type="predicted"/>
<feature type="compositionally biased region" description="Pro residues" evidence="1">
    <location>
        <begin position="55"/>
        <end position="97"/>
    </location>
</feature>
<accession>A0ABP0P8U3</accession>
<feature type="compositionally biased region" description="Basic residues" evidence="1">
    <location>
        <begin position="98"/>
        <end position="108"/>
    </location>
</feature>
<sequence>MGKKGGNLAAAVAMLTKSADADDDESVIMEVAPPSGKRAAEGERVGDRRAAPKPKVAPAPTPPGPKPKAAPLPKAIMPPSPMAKSAPAPPVVAPAPKPKAKAKSRAKQVKTDALTAPTFEVSWENISLVQEHFGLTEQEAVECLLQVVGPSKAGERFWSKYKTTKKPPVPEPNVKKSEAAEADAAEADLADIDRQIDEDFDELFSATEADEEDLDGEVLEPAEIDCEETQPMAVDGAFADTQVDTLAAGGAPPEPTHEVEALGPSASSAHLGSADLGEIANALNLIQSLLGGSSFAKGLADEIAHKVSAAEEVAKAKLGESSASRLGEVPVAKSGAVPAALGKPCETPGETADAPAAPAEAEQPEVEPAPINPAAKEEVVNSATHRAAHARLTRRMQSASADKAELLKRFVRSGENIDNIEMQLKVSRESEGELKRGKECLTIAEMKARGMSQSKIAAVIARGGGIPDADAPGDAESTRFWVTTAMTATETERVNVTAAANVNVAATEANVVGLLSGGNAPQMGNVSQLALTNGDSGSAAPNMEALLACATGRAPAPNGAPKAKAKAKAKVKAQTPKTPAERRVAVRSILKKELNGAAIGLELPGDNGLRLQLDRKKASLESLLDELRDCADEALEDLEMRANVEALIVLLVSFELLFWCNTFSIQGDIDPDDPGSGARCGIGAEEDHRLILSSCWRQIFHSWLAYSIGSGYTSVAHSRMLAECYDSDLVSSRRERGLRERAARQSIGLPVDPTWVSVPLLKDLETGDIEMATALLSEGYLKALVGDFQAVPHYWEGDEVQSNNDSWMFLVWASDLSPYSTNSVASRWPIAIVPASRYVVEAGVNLTLQALTAEITKSFNQLSSSGIKLRNYKSMGGGTVATLRFWVLGFRGDWKALVQILNLERSYNDNKVCFLCDATKGAANDVHMCYTDTSDSAPYWASLYVTEPWSSRPSYAGLRAFHISMVVPDLLHVFNLGVGQHVAGGVLKRLLTERTAFPGNDLDTRMRAATASLRAYARTHQFHLRMKKITKKRLRWTRGYPELASSGYDCFVVLSWLEEVLDLHKAVYPELYTLCWSSNKSMRLLYANKTYFLSDDERRTLRFLGQVFCSCYVALAHAAIQECKMYWRCVPKLHLLVHVYSARRKINPARYSTWMDEDFLRKTSKTLGLTAASGAQLRFLQRWVLQVPGTLDRLHSSGQ</sequence>
<reference evidence="2 3" key="1">
    <citation type="submission" date="2024-02" db="EMBL/GenBank/DDBJ databases">
        <authorList>
            <person name="Chen Y."/>
            <person name="Shah S."/>
            <person name="Dougan E. K."/>
            <person name="Thang M."/>
            <person name="Chan C."/>
        </authorList>
    </citation>
    <scope>NUCLEOTIDE SEQUENCE [LARGE SCALE GENOMIC DNA]</scope>
</reference>
<gene>
    <name evidence="2" type="ORF">SCF082_LOCUS35515</name>
</gene>
<comment type="caution">
    <text evidence="2">The sequence shown here is derived from an EMBL/GenBank/DDBJ whole genome shotgun (WGS) entry which is preliminary data.</text>
</comment>
<dbReference type="Proteomes" id="UP001642464">
    <property type="component" value="Unassembled WGS sequence"/>
</dbReference>
<feature type="region of interest" description="Disordered" evidence="1">
    <location>
        <begin position="162"/>
        <end position="184"/>
    </location>
</feature>
<feature type="compositionally biased region" description="Basic and acidic residues" evidence="1">
    <location>
        <begin position="38"/>
        <end position="50"/>
    </location>
</feature>
<feature type="compositionally biased region" description="Low complexity" evidence="1">
    <location>
        <begin position="346"/>
        <end position="366"/>
    </location>
</feature>
<dbReference type="EMBL" id="CAXAMM010033903">
    <property type="protein sequence ID" value="CAK9072038.1"/>
    <property type="molecule type" value="Genomic_DNA"/>
</dbReference>
<keyword evidence="3" id="KW-1185">Reference proteome</keyword>
<feature type="region of interest" description="Disordered" evidence="1">
    <location>
        <begin position="16"/>
        <end position="111"/>
    </location>
</feature>
<evidence type="ECO:0000313" key="2">
    <source>
        <dbReference type="EMBL" id="CAK9072038.1"/>
    </source>
</evidence>
<feature type="region of interest" description="Disordered" evidence="1">
    <location>
        <begin position="343"/>
        <end position="366"/>
    </location>
</feature>
<protein>
    <submittedName>
        <fullName evidence="2">Uncharacterized protein</fullName>
    </submittedName>
</protein>
<evidence type="ECO:0000256" key="1">
    <source>
        <dbReference type="SAM" id="MobiDB-lite"/>
    </source>
</evidence>